<dbReference type="PANTHER" id="PTHR39730:SF1">
    <property type="entry name" value="ENDOGLUCANASE 1"/>
    <property type="match status" value="1"/>
</dbReference>
<keyword evidence="11" id="KW-0732">Signal</keyword>
<accession>A0A0F7S5T0</accession>
<evidence type="ECO:0000256" key="11">
    <source>
        <dbReference type="SAM" id="SignalP"/>
    </source>
</evidence>
<feature type="signal peptide" evidence="11">
    <location>
        <begin position="1"/>
        <end position="26"/>
    </location>
</feature>
<feature type="region of interest" description="Disordered" evidence="10">
    <location>
        <begin position="214"/>
        <end position="350"/>
    </location>
</feature>
<dbReference type="InterPro" id="IPR000334">
    <property type="entry name" value="Glyco_hydro_45"/>
</dbReference>
<feature type="chain" id="PRO_5002521717" description="Cellulase" evidence="11">
    <location>
        <begin position="27"/>
        <end position="350"/>
    </location>
</feature>
<sequence length="350" mass="36585">MAFKLNVGLLALSLSLSLVHLDGVSAGMATRYWDCCVASASWIGKAPVYAPVDVCKADGVTVIDPVKANSGQSGCNGGDNYMCSCMQPFNDESDPTLAFGFGAFTTGKEEDTDCACFYAEFAHDGQGKVLKRNKLIFQVTNVGGDVQSQNFDFQIPGGGLGAFTQGCPKQWGDQVSDWGETYGGVKSASACSNLPEPLQEGCKWRFSNWGDNPVMKGSPKRVKCPKSLIDRSGCQRKDDNTVSPYSGKVDSSNTAAPAKYKRDRSDGSEGAGAGAGSGSGSEDGSKSGSPAGSKAGSEDGSDDNAADKPKDSGASAPNLATGGEEDGSEQEGYQPTVPQKHKVCRNKKHF</sequence>
<feature type="compositionally biased region" description="Low complexity" evidence="10">
    <location>
        <begin position="282"/>
        <end position="295"/>
    </location>
</feature>
<reference evidence="14" key="1">
    <citation type="submission" date="2014-06" db="EMBL/GenBank/DDBJ databases">
        <authorList>
            <person name="Berkman P.J."/>
        </authorList>
    </citation>
    <scope>NUCLEOTIDE SEQUENCE [LARGE SCALE GENOMIC DNA]</scope>
</reference>
<feature type="compositionally biased region" description="Basic residues" evidence="10">
    <location>
        <begin position="339"/>
        <end position="350"/>
    </location>
</feature>
<dbReference type="PANTHER" id="PTHR39730">
    <property type="entry name" value="ENDOGLUCANASE 1"/>
    <property type="match status" value="1"/>
</dbReference>
<evidence type="ECO:0000256" key="8">
    <source>
        <dbReference type="ARBA" id="ARBA00023326"/>
    </source>
</evidence>
<keyword evidence="6" id="KW-0119">Carbohydrate metabolism</keyword>
<evidence type="ECO:0000259" key="12">
    <source>
        <dbReference type="PROSITE" id="PS01140"/>
    </source>
</evidence>
<feature type="domain" description="Glycosyl hydrolases family 45 active site" evidence="12">
    <location>
        <begin position="29"/>
        <end position="40"/>
    </location>
</feature>
<gene>
    <name evidence="13" type="primary">SSCI51630.1</name>
</gene>
<keyword evidence="5" id="KW-0136">Cellulose degradation</keyword>
<proteinExistence type="inferred from homology"/>
<dbReference type="Proteomes" id="UP000242770">
    <property type="component" value="Unassembled WGS sequence"/>
</dbReference>
<keyword evidence="7" id="KW-0326">Glycosidase</keyword>
<dbReference type="AlphaFoldDB" id="A0A0F7S5T0"/>
<comment type="catalytic activity">
    <reaction evidence="1 9">
        <text>Endohydrolysis of (1-&gt;4)-beta-D-glucosidic linkages in cellulose, lichenin and cereal beta-D-glucans.</text>
        <dbReference type="EC" id="3.2.1.4"/>
    </reaction>
</comment>
<dbReference type="PROSITE" id="PS01140">
    <property type="entry name" value="GLYCOSYL_HYDROL_F45"/>
    <property type="match status" value="1"/>
</dbReference>
<keyword evidence="8" id="KW-0624">Polysaccharide degradation</keyword>
<dbReference type="SUPFAM" id="SSF50685">
    <property type="entry name" value="Barwin-like endoglucanases"/>
    <property type="match status" value="1"/>
</dbReference>
<evidence type="ECO:0000256" key="7">
    <source>
        <dbReference type="ARBA" id="ARBA00023295"/>
    </source>
</evidence>
<dbReference type="STRING" id="49012.A0A0F7S5T0"/>
<dbReference type="GO" id="GO:0008810">
    <property type="term" value="F:cellulase activity"/>
    <property type="evidence" value="ECO:0007669"/>
    <property type="project" value="UniProtKB-EC"/>
</dbReference>
<dbReference type="GO" id="GO:0030245">
    <property type="term" value="P:cellulose catabolic process"/>
    <property type="evidence" value="ECO:0007669"/>
    <property type="project" value="UniProtKB-KW"/>
</dbReference>
<feature type="compositionally biased region" description="Gly residues" evidence="10">
    <location>
        <begin position="269"/>
        <end position="281"/>
    </location>
</feature>
<feature type="active site" description="Nucleophile" evidence="9">
    <location>
        <position position="34"/>
    </location>
</feature>
<name>A0A0F7S5T0_9BASI</name>
<evidence type="ECO:0000256" key="3">
    <source>
        <dbReference type="ARBA" id="ARBA00012601"/>
    </source>
</evidence>
<dbReference type="EMBL" id="CCFA01003056">
    <property type="protein sequence ID" value="CDW98292.1"/>
    <property type="molecule type" value="Genomic_DNA"/>
</dbReference>
<evidence type="ECO:0000256" key="6">
    <source>
        <dbReference type="ARBA" id="ARBA00023277"/>
    </source>
</evidence>
<feature type="compositionally biased region" description="Polar residues" evidence="10">
    <location>
        <begin position="241"/>
        <end position="255"/>
    </location>
</feature>
<evidence type="ECO:0000256" key="10">
    <source>
        <dbReference type="SAM" id="MobiDB-lite"/>
    </source>
</evidence>
<comment type="similarity">
    <text evidence="2">Belongs to the glycosyl hydrolase 45 (cellulase K) family.</text>
</comment>
<keyword evidence="4" id="KW-0378">Hydrolase</keyword>
<organism evidence="13 14">
    <name type="scientific">Sporisorium scitamineum</name>
    <dbReference type="NCBI Taxonomy" id="49012"/>
    <lineage>
        <taxon>Eukaryota</taxon>
        <taxon>Fungi</taxon>
        <taxon>Dikarya</taxon>
        <taxon>Basidiomycota</taxon>
        <taxon>Ustilaginomycotina</taxon>
        <taxon>Ustilaginomycetes</taxon>
        <taxon>Ustilaginales</taxon>
        <taxon>Ustilaginaceae</taxon>
        <taxon>Sporisorium</taxon>
    </lineage>
</organism>
<evidence type="ECO:0000256" key="9">
    <source>
        <dbReference type="PROSITE-ProRule" id="PRU10069"/>
    </source>
</evidence>
<protein>
    <recommendedName>
        <fullName evidence="3 9">Cellulase</fullName>
        <ecNumber evidence="3 9">3.2.1.4</ecNumber>
    </recommendedName>
</protein>
<keyword evidence="14" id="KW-1185">Reference proteome</keyword>
<dbReference type="EC" id="3.2.1.4" evidence="3 9"/>
<dbReference type="Pfam" id="PF02015">
    <property type="entry name" value="Glyco_hydro_45"/>
    <property type="match status" value="1"/>
</dbReference>
<evidence type="ECO:0000256" key="1">
    <source>
        <dbReference type="ARBA" id="ARBA00000966"/>
    </source>
</evidence>
<evidence type="ECO:0000313" key="14">
    <source>
        <dbReference type="Proteomes" id="UP000242770"/>
    </source>
</evidence>
<dbReference type="InterPro" id="IPR036908">
    <property type="entry name" value="RlpA-like_sf"/>
</dbReference>
<evidence type="ECO:0000256" key="2">
    <source>
        <dbReference type="ARBA" id="ARBA00007793"/>
    </source>
</evidence>
<evidence type="ECO:0000313" key="13">
    <source>
        <dbReference type="EMBL" id="CDW98292.1"/>
    </source>
</evidence>
<dbReference type="Gene3D" id="2.40.40.10">
    <property type="entry name" value="RlpA-like domain"/>
    <property type="match status" value="1"/>
</dbReference>
<evidence type="ECO:0000256" key="4">
    <source>
        <dbReference type="ARBA" id="ARBA00022801"/>
    </source>
</evidence>
<evidence type="ECO:0000256" key="5">
    <source>
        <dbReference type="ARBA" id="ARBA00023001"/>
    </source>
</evidence>
<dbReference type="InterPro" id="IPR052288">
    <property type="entry name" value="GH45_Enzymes"/>
</dbReference>